<keyword evidence="1" id="KW-0472">Membrane</keyword>
<name>A0AAN6XSA3_9PEZI</name>
<gene>
    <name evidence="2" type="ORF">QBC40DRAFT_248802</name>
</gene>
<evidence type="ECO:0000313" key="2">
    <source>
        <dbReference type="EMBL" id="KAK4205633.1"/>
    </source>
</evidence>
<keyword evidence="1" id="KW-0812">Transmembrane</keyword>
<protein>
    <submittedName>
        <fullName evidence="2">Uncharacterized protein</fullName>
    </submittedName>
</protein>
<dbReference type="EMBL" id="MU863875">
    <property type="protein sequence ID" value="KAK4205633.1"/>
    <property type="molecule type" value="Genomic_DNA"/>
</dbReference>
<evidence type="ECO:0000313" key="3">
    <source>
        <dbReference type="Proteomes" id="UP001303160"/>
    </source>
</evidence>
<reference evidence="2" key="2">
    <citation type="submission" date="2023-05" db="EMBL/GenBank/DDBJ databases">
        <authorList>
            <consortium name="Lawrence Berkeley National Laboratory"/>
            <person name="Steindorff A."/>
            <person name="Hensen N."/>
            <person name="Bonometti L."/>
            <person name="Westerberg I."/>
            <person name="Brannstrom I.O."/>
            <person name="Guillou S."/>
            <person name="Cros-Aarteil S."/>
            <person name="Calhoun S."/>
            <person name="Haridas S."/>
            <person name="Kuo A."/>
            <person name="Mondo S."/>
            <person name="Pangilinan J."/>
            <person name="Riley R."/>
            <person name="Labutti K."/>
            <person name="Andreopoulos B."/>
            <person name="Lipzen A."/>
            <person name="Chen C."/>
            <person name="Yanf M."/>
            <person name="Daum C."/>
            <person name="Ng V."/>
            <person name="Clum A."/>
            <person name="Ohm R."/>
            <person name="Martin F."/>
            <person name="Silar P."/>
            <person name="Natvig D."/>
            <person name="Lalanne C."/>
            <person name="Gautier V."/>
            <person name="Ament-Velasquez S.L."/>
            <person name="Kruys A."/>
            <person name="Hutchinson M.I."/>
            <person name="Powell A.J."/>
            <person name="Barry K."/>
            <person name="Miller A.N."/>
            <person name="Grigoriev I.V."/>
            <person name="Debuchy R."/>
            <person name="Gladieux P."/>
            <person name="Thoren M.H."/>
            <person name="Johannesson H."/>
        </authorList>
    </citation>
    <scope>NUCLEOTIDE SEQUENCE</scope>
    <source>
        <strain evidence="2">CBS 315.58</strain>
    </source>
</reference>
<accession>A0AAN6XSA3</accession>
<dbReference type="AlphaFoldDB" id="A0AAN6XSA3"/>
<dbReference type="Proteomes" id="UP001303160">
    <property type="component" value="Unassembled WGS sequence"/>
</dbReference>
<evidence type="ECO:0000256" key="1">
    <source>
        <dbReference type="SAM" id="Phobius"/>
    </source>
</evidence>
<keyword evidence="1" id="KW-1133">Transmembrane helix</keyword>
<proteinExistence type="predicted"/>
<keyword evidence="3" id="KW-1185">Reference proteome</keyword>
<feature type="transmembrane region" description="Helical" evidence="1">
    <location>
        <begin position="133"/>
        <end position="152"/>
    </location>
</feature>
<organism evidence="2 3">
    <name type="scientific">Triangularia verruculosa</name>
    <dbReference type="NCBI Taxonomy" id="2587418"/>
    <lineage>
        <taxon>Eukaryota</taxon>
        <taxon>Fungi</taxon>
        <taxon>Dikarya</taxon>
        <taxon>Ascomycota</taxon>
        <taxon>Pezizomycotina</taxon>
        <taxon>Sordariomycetes</taxon>
        <taxon>Sordariomycetidae</taxon>
        <taxon>Sordariales</taxon>
        <taxon>Podosporaceae</taxon>
        <taxon>Triangularia</taxon>
    </lineage>
</organism>
<sequence length="249" mass="28713">MAEKGGKGKWTDESHEALIVALCNVLVQNGISIANGKDILVTTMARMGEPFTWEAIRSTVEMVRWNEQSNLDLVSCLYGMYSKEMGREVQAAIVAEMKSKGHDDINWDKIRSIKWCCQQSPLPMEIWQAAQRYIAQWYIFQLCFLLAFFFPINKTPPQLAFSCHCYTTITLAIPAFETTPKMPGPGKLTNRWEDMKDDLFEIIYQMKHPLSAEEKDTLVREMRAKGYNIGWNGLRYVIYHSQESARDHK</sequence>
<reference evidence="2" key="1">
    <citation type="journal article" date="2023" name="Mol. Phylogenet. Evol.">
        <title>Genome-scale phylogeny and comparative genomics of the fungal order Sordariales.</title>
        <authorList>
            <person name="Hensen N."/>
            <person name="Bonometti L."/>
            <person name="Westerberg I."/>
            <person name="Brannstrom I.O."/>
            <person name="Guillou S."/>
            <person name="Cros-Aarteil S."/>
            <person name="Calhoun S."/>
            <person name="Haridas S."/>
            <person name="Kuo A."/>
            <person name="Mondo S."/>
            <person name="Pangilinan J."/>
            <person name="Riley R."/>
            <person name="LaButti K."/>
            <person name="Andreopoulos B."/>
            <person name="Lipzen A."/>
            <person name="Chen C."/>
            <person name="Yan M."/>
            <person name="Daum C."/>
            <person name="Ng V."/>
            <person name="Clum A."/>
            <person name="Steindorff A."/>
            <person name="Ohm R.A."/>
            <person name="Martin F."/>
            <person name="Silar P."/>
            <person name="Natvig D.O."/>
            <person name="Lalanne C."/>
            <person name="Gautier V."/>
            <person name="Ament-Velasquez S.L."/>
            <person name="Kruys A."/>
            <person name="Hutchinson M.I."/>
            <person name="Powell A.J."/>
            <person name="Barry K."/>
            <person name="Miller A.N."/>
            <person name="Grigoriev I.V."/>
            <person name="Debuchy R."/>
            <person name="Gladieux P."/>
            <person name="Hiltunen Thoren M."/>
            <person name="Johannesson H."/>
        </authorList>
    </citation>
    <scope>NUCLEOTIDE SEQUENCE</scope>
    <source>
        <strain evidence="2">CBS 315.58</strain>
    </source>
</reference>
<comment type="caution">
    <text evidence="2">The sequence shown here is derived from an EMBL/GenBank/DDBJ whole genome shotgun (WGS) entry which is preliminary data.</text>
</comment>